<dbReference type="AlphaFoldDB" id="A0A0D0Q1P8"/>
<dbReference type="PATRIC" id="fig|2064.6.peg.563"/>
<gene>
    <name evidence="2" type="ORF">TR51_02495</name>
</gene>
<feature type="transmembrane region" description="Helical" evidence="1">
    <location>
        <begin position="124"/>
        <end position="149"/>
    </location>
</feature>
<dbReference type="RefSeq" id="WP_043907703.1">
    <property type="nucleotide sequence ID" value="NZ_JXZB01000001.1"/>
</dbReference>
<feature type="transmembrane region" description="Helical" evidence="1">
    <location>
        <begin position="169"/>
        <end position="190"/>
    </location>
</feature>
<proteinExistence type="predicted"/>
<name>A0A0D0Q1P8_KITGR</name>
<dbReference type="Proteomes" id="UP000032066">
    <property type="component" value="Unassembled WGS sequence"/>
</dbReference>
<evidence type="ECO:0000313" key="2">
    <source>
        <dbReference type="EMBL" id="KIQ66482.1"/>
    </source>
</evidence>
<protein>
    <recommendedName>
        <fullName evidence="4">ABC transporter permease</fullName>
    </recommendedName>
</protein>
<keyword evidence="1" id="KW-1133">Transmembrane helix</keyword>
<feature type="transmembrane region" description="Helical" evidence="1">
    <location>
        <begin position="197"/>
        <end position="214"/>
    </location>
</feature>
<feature type="transmembrane region" description="Helical" evidence="1">
    <location>
        <begin position="81"/>
        <end position="103"/>
    </location>
</feature>
<dbReference type="EMBL" id="JXZB01000001">
    <property type="protein sequence ID" value="KIQ66482.1"/>
    <property type="molecule type" value="Genomic_DNA"/>
</dbReference>
<keyword evidence="1" id="KW-0472">Membrane</keyword>
<evidence type="ECO:0000256" key="1">
    <source>
        <dbReference type="SAM" id="Phobius"/>
    </source>
</evidence>
<organism evidence="2 3">
    <name type="scientific">Kitasatospora griseola</name>
    <name type="common">Streptomyces griseolosporeus</name>
    <dbReference type="NCBI Taxonomy" id="2064"/>
    <lineage>
        <taxon>Bacteria</taxon>
        <taxon>Bacillati</taxon>
        <taxon>Actinomycetota</taxon>
        <taxon>Actinomycetes</taxon>
        <taxon>Kitasatosporales</taxon>
        <taxon>Streptomycetaceae</taxon>
        <taxon>Kitasatospora</taxon>
    </lineage>
</organism>
<keyword evidence="3" id="KW-1185">Reference proteome</keyword>
<dbReference type="STRING" id="2064.TR51_02495"/>
<reference evidence="2 3" key="1">
    <citation type="submission" date="2015-02" db="EMBL/GenBank/DDBJ databases">
        <title>Draft genome sequence of Kitasatospora griseola MF730-N6, a bafilomycin, terpentecin and satosporin producer.</title>
        <authorList>
            <person name="Arens J.C."/>
            <person name="Haltli B."/>
            <person name="Kerr R.G."/>
        </authorList>
    </citation>
    <scope>NUCLEOTIDE SEQUENCE [LARGE SCALE GENOMIC DNA]</scope>
    <source>
        <strain evidence="2 3">MF730-N6</strain>
    </source>
</reference>
<dbReference type="OrthoDB" id="3480265at2"/>
<sequence>MSTLHPTVEPAAPPARFTDLLAAEWIKLRSLRSIRWFLLVATLTVVGLNANGARVSRAEFGSWTAQQQSYYAEFGALHDAFTRPCASLVLLMTAALGAIAILSEQTTGLLRTSFAAVPARRELLAAKLAVVTAVATGFGVLVASVSFWLDEAMLAGAYGGVSIADPGALRLLVASALLAPVGALVGLALGAVIRHSVTTMVALFALLFMVPMFVHENTHFGAVLAHAQPFNAWARLGLVGEITGQPYPSSIGGAWAVYLVWAALAVLLALFTVPNRDQ</sequence>
<keyword evidence="1" id="KW-0812">Transmembrane</keyword>
<evidence type="ECO:0000313" key="3">
    <source>
        <dbReference type="Proteomes" id="UP000032066"/>
    </source>
</evidence>
<comment type="caution">
    <text evidence="2">The sequence shown here is derived from an EMBL/GenBank/DDBJ whole genome shotgun (WGS) entry which is preliminary data.</text>
</comment>
<evidence type="ECO:0008006" key="4">
    <source>
        <dbReference type="Google" id="ProtNLM"/>
    </source>
</evidence>
<feature type="transmembrane region" description="Helical" evidence="1">
    <location>
        <begin position="255"/>
        <end position="273"/>
    </location>
</feature>
<accession>A0A0D0Q1P8</accession>
<feature type="transmembrane region" description="Helical" evidence="1">
    <location>
        <begin position="36"/>
        <end position="53"/>
    </location>
</feature>